<feature type="coiled-coil region" evidence="3">
    <location>
        <begin position="926"/>
        <end position="1044"/>
    </location>
</feature>
<sequence>MATLSHSDSPRSYSWWWDSHLPKNSKWLQENLADIDAKVKAMIKLIDEEADSFARRAEMYYKKRPELMKLVEEFYRAYRALAERYDHAMGELRHAHKTMAEAFPNQAHYMLTDDSPCVESHTPGVPCPKFSDSEHAEKADSEVQTLRKALAKIQSDKDAIFVQYQKSMEKLSEMERDLNKAQKDAGGLDERASKAEIETKVLKEALTQLKAEKEAGQVQYNQCLESIAKLETMLSMAQLDAKEFDERTSKAEIEAKNLRQELGQLEVQKDAGLLRYKQCLENILVLETKITLAEETSRMLNEKLERAELEVKALRKNLAELNEDKESLAVLYHQCLEKISKMENEILLAQENSEKLNREIEKGSEKLKTTEQHCDTLEKSNQSLQLEAEKLLQKIAMKDQALLEKHAEIERLQTLMHDEHSHFLEIESTLKTLQSLYAKSQQEQGTLVMELKYGLQLLKDSELSKQGFKEEIQEKVEENRNLNELTFSSTRSLLRRQQMEISKLKEIKEKLEREFAVNAEENNSLQQEAQQIKNDIQHLNDRYHAMLEQLQTLGLDPKCFAASVKDLQNENSNLKEICKVEHNEKEALREKSKDMDELLVENAFMEFSLSRLNDELDGLRATVRKFQESCQVLQEEKSAVVEEKSTLLSQLQIVTESMQKLLEKNALLEKSLSDSKTELEGLKAKSTDMEELCKLLNDEKYNLLNERSILVSQLESVEAKLSNLENMFTKLEVKYADSEKDKESTGNQVEELRASILVQKEKHANHKHLSEVRLTNLENLFHALQEELQLGKIEFEKEVDKAVNAQVEMFILQSCIEDLELKNLTLLTECEKHIEASKFSSKVISELETENFMQLMEEEFLLHEIRKLKMAIDQVCGALQIDPYDGHAKGIKQEEIPIFHILDNIKDMKSSHMKSQEEKQQLLVENSVLLTSLQQHRSEREKLESEKKIMEQEFENMREKNVLLQKDMDELLEKNRQLRAEVANGEERENESKSKLAALHAELIDLQRTNQVFQEENSEMLEEKNSLLRSVLDLKDAISAAEDENSVGLHEVLALSNLNLVYESFLTQKVIEQKALSEHFNSNLSRLNGELYQELDVLRKKFEVQEAENVYLNESTKMMDKELQEIKNASCLLSHQIENSENLLKKKDVELLEMVKRLKAAETLNEEFCRYIEELKKDREESRLIRENLDRQILELSENCMNQKKEIEDLKEENRSIQSLMRSLLHEVEQHKVREQALNAELLDKTNEFQLLEAEAAAFYLELQISSISEELLKSKVTELTGICKRLDDESSGKGLVIEKMVERTSFLEKEIRGLKGQLSAYTPMITSLKEDFASLEHTYFLWTNKTFAVGKREQKDVVTETCLQENSYQSLRESESTQIPDGVADLLSMQTRIRAVEKLMTEELERRVKEENLTAQAEAVTGMTEHSNLEVVTYPEIDERKVVMKIKKDNSKRGQNAWRTKSQKRLIMIDIPLVDCKDDLDSNKYCKRDHNESHDCMLELCETDQHDVTEEDKHNSVSIEDVITCHELEKCPNYSSEFETEKELGVDKLELWKTRKGTSEDGKRKILERLASDSQKLAILKMTLQDLKKKPETKKKSNKVNEIEYETVKRHIEDVEEAVVQQIAMYDQLAKDIGECTSSSSDTNTMQLEKGGGGGHTQRKKLTEQARRCSEQIGRLQFEVQNIQYILLKLDDVKNNKCKNRISRPTGVLLKDFIRIGKKNNRRRRKGCACGCSRPSTNEDEDTLL</sequence>
<feature type="region of interest" description="Disordered" evidence="4">
    <location>
        <begin position="1639"/>
        <end position="1665"/>
    </location>
</feature>
<keyword evidence="1 3" id="KW-0175">Coiled coil</keyword>
<feature type="domain" description="NAB" evidence="5">
    <location>
        <begin position="13"/>
        <end position="92"/>
    </location>
</feature>
<evidence type="ECO:0000259" key="5">
    <source>
        <dbReference type="PROSITE" id="PS51774"/>
    </source>
</evidence>
<name>A0AAN9SUD3_PSOTE</name>
<comment type="similarity">
    <text evidence="2">Belongs to the NET family.</text>
</comment>
<dbReference type="GO" id="GO:0005886">
    <property type="term" value="C:plasma membrane"/>
    <property type="evidence" value="ECO:0007669"/>
    <property type="project" value="TreeGrafter"/>
</dbReference>
<dbReference type="EMBL" id="JAYMYS010000002">
    <property type="protein sequence ID" value="KAK7405915.1"/>
    <property type="molecule type" value="Genomic_DNA"/>
</dbReference>
<evidence type="ECO:0000313" key="7">
    <source>
        <dbReference type="Proteomes" id="UP001386955"/>
    </source>
</evidence>
<protein>
    <recommendedName>
        <fullName evidence="5">NAB domain-containing protein</fullName>
    </recommendedName>
</protein>
<evidence type="ECO:0000256" key="1">
    <source>
        <dbReference type="ARBA" id="ARBA00023054"/>
    </source>
</evidence>
<evidence type="ECO:0000256" key="2">
    <source>
        <dbReference type="ARBA" id="ARBA00038006"/>
    </source>
</evidence>
<accession>A0AAN9SUD3</accession>
<dbReference type="Proteomes" id="UP001386955">
    <property type="component" value="Unassembled WGS sequence"/>
</dbReference>
<feature type="coiled-coil region" evidence="3">
    <location>
        <begin position="458"/>
        <end position="741"/>
    </location>
</feature>
<feature type="coiled-coil region" evidence="3">
    <location>
        <begin position="136"/>
        <end position="401"/>
    </location>
</feature>
<dbReference type="InterPro" id="IPR011684">
    <property type="entry name" value="NAB"/>
</dbReference>
<keyword evidence="7" id="KW-1185">Reference proteome</keyword>
<dbReference type="PROSITE" id="PS51774">
    <property type="entry name" value="NAB"/>
    <property type="match status" value="1"/>
</dbReference>
<evidence type="ECO:0000256" key="3">
    <source>
        <dbReference type="SAM" id="Coils"/>
    </source>
</evidence>
<proteinExistence type="inferred from homology"/>
<reference evidence="6 7" key="1">
    <citation type="submission" date="2024-01" db="EMBL/GenBank/DDBJ databases">
        <title>The genomes of 5 underutilized Papilionoideae crops provide insights into root nodulation and disease resistanc.</title>
        <authorList>
            <person name="Jiang F."/>
        </authorList>
    </citation>
    <scope>NUCLEOTIDE SEQUENCE [LARGE SCALE GENOMIC DNA]</scope>
    <source>
        <strain evidence="6">DUOXIRENSHENG_FW03</strain>
        <tissue evidence="6">Leaves</tissue>
    </source>
</reference>
<evidence type="ECO:0000313" key="6">
    <source>
        <dbReference type="EMBL" id="KAK7405915.1"/>
    </source>
</evidence>
<dbReference type="InterPro" id="IPR051861">
    <property type="entry name" value="NET_actin-binding_domain"/>
</dbReference>
<comment type="caution">
    <text evidence="6">The sequence shown here is derived from an EMBL/GenBank/DDBJ whole genome shotgun (WGS) entry which is preliminary data.</text>
</comment>
<gene>
    <name evidence="6" type="ORF">VNO78_07527</name>
</gene>
<evidence type="ECO:0000256" key="4">
    <source>
        <dbReference type="SAM" id="MobiDB-lite"/>
    </source>
</evidence>
<organism evidence="6 7">
    <name type="scientific">Psophocarpus tetragonolobus</name>
    <name type="common">Winged bean</name>
    <name type="synonym">Dolichos tetragonolobus</name>
    <dbReference type="NCBI Taxonomy" id="3891"/>
    <lineage>
        <taxon>Eukaryota</taxon>
        <taxon>Viridiplantae</taxon>
        <taxon>Streptophyta</taxon>
        <taxon>Embryophyta</taxon>
        <taxon>Tracheophyta</taxon>
        <taxon>Spermatophyta</taxon>
        <taxon>Magnoliopsida</taxon>
        <taxon>eudicotyledons</taxon>
        <taxon>Gunneridae</taxon>
        <taxon>Pentapetalae</taxon>
        <taxon>rosids</taxon>
        <taxon>fabids</taxon>
        <taxon>Fabales</taxon>
        <taxon>Fabaceae</taxon>
        <taxon>Papilionoideae</taxon>
        <taxon>50 kb inversion clade</taxon>
        <taxon>NPAAA clade</taxon>
        <taxon>indigoferoid/millettioid clade</taxon>
        <taxon>Phaseoleae</taxon>
        <taxon>Psophocarpus</taxon>
    </lineage>
</organism>
<feature type="coiled-coil region" evidence="3">
    <location>
        <begin position="1172"/>
        <end position="1255"/>
    </location>
</feature>
<dbReference type="Pfam" id="PF07765">
    <property type="entry name" value="KIP1"/>
    <property type="match status" value="1"/>
</dbReference>
<feature type="compositionally biased region" description="Polar residues" evidence="4">
    <location>
        <begin position="1639"/>
        <end position="1648"/>
    </location>
</feature>
<dbReference type="GO" id="GO:0051015">
    <property type="term" value="F:actin filament binding"/>
    <property type="evidence" value="ECO:0007669"/>
    <property type="project" value="TreeGrafter"/>
</dbReference>
<dbReference type="PANTHER" id="PTHR32258:SF27">
    <property type="entry name" value="INTERACTING (KIP1-LIKE) FAMILY PROTEIN, PUTATIVE-RELATED"/>
    <property type="match status" value="1"/>
</dbReference>
<dbReference type="PANTHER" id="PTHR32258">
    <property type="entry name" value="PROTEIN NETWORKED 4A"/>
    <property type="match status" value="1"/>
</dbReference>